<dbReference type="STRING" id="742727.HMPREF9447_04087"/>
<name>K9DV27_9BACE</name>
<accession>K9DV27</accession>
<dbReference type="RefSeq" id="WP_009131607.1">
    <property type="nucleotide sequence ID" value="NZ_JH992944.1"/>
</dbReference>
<reference evidence="1 2" key="1">
    <citation type="submission" date="2012-09" db="EMBL/GenBank/DDBJ databases">
        <title>The Genome Sequence of Bacteroides oleiciplenus YIT 12058.</title>
        <authorList>
            <consortium name="The Broad Institute Genome Sequencing Platform"/>
            <person name="Earl A."/>
            <person name="Ward D."/>
            <person name="Feldgarden M."/>
            <person name="Gevers D."/>
            <person name="Morotomi M."/>
            <person name="Walker B."/>
            <person name="Young S.K."/>
            <person name="Zeng Q."/>
            <person name="Gargeya S."/>
            <person name="Fitzgerald M."/>
            <person name="Haas B."/>
            <person name="Abouelleil A."/>
            <person name="Alvarado L."/>
            <person name="Arachchi H.M."/>
            <person name="Berlin A.M."/>
            <person name="Chapman S.B."/>
            <person name="Goldberg J."/>
            <person name="Griggs A."/>
            <person name="Gujja S."/>
            <person name="Hansen M."/>
            <person name="Howarth C."/>
            <person name="Imamovic A."/>
            <person name="Larimer J."/>
            <person name="McCowen C."/>
            <person name="Montmayeur A."/>
            <person name="Murphy C."/>
            <person name="Neiman D."/>
            <person name="Pearson M."/>
            <person name="Priest M."/>
            <person name="Roberts A."/>
            <person name="Saif S."/>
            <person name="Shea T."/>
            <person name="Sisk P."/>
            <person name="Sykes S."/>
            <person name="Wortman J."/>
            <person name="Nusbaum C."/>
            <person name="Birren B."/>
        </authorList>
    </citation>
    <scope>NUCLEOTIDE SEQUENCE [LARGE SCALE GENOMIC DNA]</scope>
    <source>
        <strain evidence="1 2">YIT 12058</strain>
    </source>
</reference>
<organism evidence="1 2">
    <name type="scientific">Bacteroides oleiciplenus YIT 12058</name>
    <dbReference type="NCBI Taxonomy" id="742727"/>
    <lineage>
        <taxon>Bacteria</taxon>
        <taxon>Pseudomonadati</taxon>
        <taxon>Bacteroidota</taxon>
        <taxon>Bacteroidia</taxon>
        <taxon>Bacteroidales</taxon>
        <taxon>Bacteroidaceae</taxon>
        <taxon>Bacteroides</taxon>
    </lineage>
</organism>
<dbReference type="Proteomes" id="UP000009872">
    <property type="component" value="Unassembled WGS sequence"/>
</dbReference>
<dbReference type="HOGENOM" id="CLU_192260_0_0_10"/>
<dbReference type="OrthoDB" id="1013037at2"/>
<keyword evidence="2" id="KW-1185">Reference proteome</keyword>
<evidence type="ECO:0000313" key="1">
    <source>
        <dbReference type="EMBL" id="EKU88769.1"/>
    </source>
</evidence>
<proteinExistence type="predicted"/>
<dbReference type="AlphaFoldDB" id="K9DV27"/>
<gene>
    <name evidence="1" type="ORF">HMPREF9447_04087</name>
</gene>
<dbReference type="eggNOG" id="ENOG5032TVV">
    <property type="taxonomic scope" value="Bacteria"/>
</dbReference>
<evidence type="ECO:0000313" key="2">
    <source>
        <dbReference type="Proteomes" id="UP000009872"/>
    </source>
</evidence>
<protein>
    <submittedName>
        <fullName evidence="1">Uncharacterized protein</fullName>
    </submittedName>
</protein>
<dbReference type="PATRIC" id="fig|742727.4.peg.4175"/>
<comment type="caution">
    <text evidence="1">The sequence shown here is derived from an EMBL/GenBank/DDBJ whole genome shotgun (WGS) entry which is preliminary data.</text>
</comment>
<dbReference type="EMBL" id="ADLF01000018">
    <property type="protein sequence ID" value="EKU88769.1"/>
    <property type="molecule type" value="Genomic_DNA"/>
</dbReference>
<sequence length="72" mass="8698">MKRYSKTVAQQCRYYEVGNIYEYMVETYLNGNINQLRELYKELCTEARKEFISYCFSEVNPQYLMAIIQTTI</sequence>